<organism evidence="17 18">
    <name type="scientific">Chlorella vulgaris</name>
    <name type="common">Green alga</name>
    <dbReference type="NCBI Taxonomy" id="3077"/>
    <lineage>
        <taxon>Eukaryota</taxon>
        <taxon>Viridiplantae</taxon>
        <taxon>Chlorophyta</taxon>
        <taxon>core chlorophytes</taxon>
        <taxon>Trebouxiophyceae</taxon>
        <taxon>Chlorellales</taxon>
        <taxon>Chlorellaceae</taxon>
        <taxon>Chlorella clade</taxon>
        <taxon>Chlorella</taxon>
    </lineage>
</organism>
<dbReference type="Gene3D" id="1.10.238.10">
    <property type="entry name" value="EF-hand"/>
    <property type="match status" value="1"/>
</dbReference>
<feature type="domain" description="Letm1 RBD" evidence="16">
    <location>
        <begin position="339"/>
        <end position="540"/>
    </location>
</feature>
<evidence type="ECO:0000256" key="6">
    <source>
        <dbReference type="ARBA" id="ARBA00022792"/>
    </source>
</evidence>
<evidence type="ECO:0000256" key="13">
    <source>
        <dbReference type="SAM" id="Coils"/>
    </source>
</evidence>
<keyword evidence="5 14" id="KW-0812">Transmembrane</keyword>
<proteinExistence type="inferred from homology"/>
<evidence type="ECO:0000256" key="2">
    <source>
        <dbReference type="ARBA" id="ARBA00009584"/>
    </source>
</evidence>
<keyword evidence="10 14" id="KW-0472">Membrane</keyword>
<dbReference type="EMBL" id="SIDB01000004">
    <property type="protein sequence ID" value="KAI3433949.1"/>
    <property type="molecule type" value="Genomic_DNA"/>
</dbReference>
<evidence type="ECO:0000256" key="7">
    <source>
        <dbReference type="ARBA" id="ARBA00022837"/>
    </source>
</evidence>
<comment type="caution">
    <text evidence="17">The sequence shown here is derived from an EMBL/GenBank/DDBJ whole genome shotgun (WGS) entry which is preliminary data.</text>
</comment>
<dbReference type="InterPro" id="IPR044202">
    <property type="entry name" value="LETM1/MDM38-like"/>
</dbReference>
<dbReference type="GO" id="GO:0005509">
    <property type="term" value="F:calcium ion binding"/>
    <property type="evidence" value="ECO:0007669"/>
    <property type="project" value="InterPro"/>
</dbReference>
<name>A0A9D4TT56_CHLVU</name>
<dbReference type="GO" id="GO:0015297">
    <property type="term" value="F:antiporter activity"/>
    <property type="evidence" value="ECO:0007669"/>
    <property type="project" value="UniProtKB-KW"/>
</dbReference>
<feature type="transmembrane region" description="Helical" evidence="14">
    <location>
        <begin position="293"/>
        <end position="316"/>
    </location>
</feature>
<evidence type="ECO:0000256" key="4">
    <source>
        <dbReference type="ARBA" id="ARBA00022449"/>
    </source>
</evidence>
<dbReference type="Pfam" id="PF07766">
    <property type="entry name" value="LETM1_RBD"/>
    <property type="match status" value="1"/>
</dbReference>
<dbReference type="SUPFAM" id="SSF47473">
    <property type="entry name" value="EF-hand"/>
    <property type="match status" value="1"/>
</dbReference>
<keyword evidence="6" id="KW-0999">Mitochondrion inner membrane</keyword>
<dbReference type="InterPro" id="IPR033122">
    <property type="entry name" value="LETM1-like_RBD"/>
</dbReference>
<dbReference type="GO" id="GO:0043022">
    <property type="term" value="F:ribosome binding"/>
    <property type="evidence" value="ECO:0007669"/>
    <property type="project" value="InterPro"/>
</dbReference>
<dbReference type="GO" id="GO:0030003">
    <property type="term" value="P:intracellular monoatomic cation homeostasis"/>
    <property type="evidence" value="ECO:0007669"/>
    <property type="project" value="TreeGrafter"/>
</dbReference>
<evidence type="ECO:0000259" key="15">
    <source>
        <dbReference type="PROSITE" id="PS50222"/>
    </source>
</evidence>
<feature type="coiled-coil region" evidence="13">
    <location>
        <begin position="705"/>
        <end position="736"/>
    </location>
</feature>
<dbReference type="PROSITE" id="PS50222">
    <property type="entry name" value="EF_HAND_2"/>
    <property type="match status" value="1"/>
</dbReference>
<feature type="domain" description="EF-hand" evidence="15">
    <location>
        <begin position="725"/>
        <end position="760"/>
    </location>
</feature>
<dbReference type="InterPro" id="IPR018247">
    <property type="entry name" value="EF_Hand_1_Ca_BS"/>
</dbReference>
<accession>A0A9D4TT56</accession>
<evidence type="ECO:0000313" key="18">
    <source>
        <dbReference type="Proteomes" id="UP001055712"/>
    </source>
</evidence>
<reference evidence="17" key="2">
    <citation type="submission" date="2020-11" db="EMBL/GenBank/DDBJ databases">
        <authorList>
            <person name="Cecchin M."/>
            <person name="Marcolungo L."/>
            <person name="Rossato M."/>
            <person name="Girolomoni L."/>
            <person name="Cosentino E."/>
            <person name="Cuine S."/>
            <person name="Li-Beisson Y."/>
            <person name="Delledonne M."/>
            <person name="Ballottari M."/>
        </authorList>
    </citation>
    <scope>NUCLEOTIDE SEQUENCE</scope>
    <source>
        <strain evidence="17">211/11P</strain>
        <tissue evidence="17">Whole cell</tissue>
    </source>
</reference>
<dbReference type="OrthoDB" id="275278at2759"/>
<evidence type="ECO:0000256" key="14">
    <source>
        <dbReference type="SAM" id="Phobius"/>
    </source>
</evidence>
<keyword evidence="4" id="KW-0050">Antiport</keyword>
<comment type="subcellular location">
    <subcellularLocation>
        <location evidence="1">Mitochondrion inner membrane</location>
        <topology evidence="1">Single-pass membrane protein</topology>
    </subcellularLocation>
</comment>
<dbReference type="InterPro" id="IPR002048">
    <property type="entry name" value="EF_hand_dom"/>
</dbReference>
<keyword evidence="4" id="KW-0813">Transport</keyword>
<evidence type="ECO:0000256" key="5">
    <source>
        <dbReference type="ARBA" id="ARBA00022692"/>
    </source>
</evidence>
<evidence type="ECO:0000256" key="10">
    <source>
        <dbReference type="ARBA" id="ARBA00023136"/>
    </source>
</evidence>
<sequence>MATRKWVSSAVGVYRLLLAEQQAVSGSAATAAVQRFWQAELAVTLPAAVGSSSSLSTSAAVRQTSARMQPQSTAGLHTWLPVTAVAAQQQQQFGAAHAAGLHTGPARFFSIPHQDSVKSHLTQPAPLANVAPWEGQLPHQHLPTGGQVQRAGQASAQYEAADAEECDEVMEEYSQARQRVRRLSQLPPGHVPVRVRLMKLQATVVSGIKVAVPFVATLPFKITRFFLQPWADQRATYGRWWLVIKKEAKHYWYGSKLLAADVKIASRLMGKIVQGKTLSRRERAQLTRTSADLFRLVPMLVFVVIPFMEVLLPVALKLFPNMLPSTFEDKLKKEEEMKRRIGARMELARFLQDTVAEMASDMQKSRSGETATSAEELYQFMQRIRAGEDVPVSDLLRFSKLFNDELTLDNLERVQLVSLCRFVGIQPFGTDAFLRSRLRRHLLEIKEDDKDIQQEGLESLTEDELRQACRARGMRAPFGGGAGDFMRQQLEEWIDWSLNKHLPSSLLLLSRAFTVTQPLGRGPRAVDVSSLRETLSTLPDEAVEDVELFATSDSGDKTEAIERKLELLEREEEMIREEELVEPEMPMGAGSSDARGIAAAAAAAAVVREAAASVVFDHLEGESAEEKELKQADAKKHRMRKVITALAHLASASGVARERDEFMELVGKEIGRLEGQLETRGVGMVFTRGTLEAKRQAQLEHLVGAKRLEDRVAGILQRVERELDDAETKIGDKLRVLDLDCDGVVSVAELSSAMTFLREQMGEEELRNLLQMLSLEAGTDGGGIDVNRLMELADAAEEEQDKEAQQA</sequence>
<dbReference type="PROSITE" id="PS00018">
    <property type="entry name" value="EF_HAND_1"/>
    <property type="match status" value="1"/>
</dbReference>
<keyword evidence="13" id="KW-0175">Coiled coil</keyword>
<evidence type="ECO:0000256" key="11">
    <source>
        <dbReference type="ARBA" id="ARBA00031360"/>
    </source>
</evidence>
<evidence type="ECO:0000259" key="16">
    <source>
        <dbReference type="PROSITE" id="PS51758"/>
    </source>
</evidence>
<comment type="similarity">
    <text evidence="2">Belongs to the LETM1 family.</text>
</comment>
<evidence type="ECO:0000256" key="3">
    <source>
        <dbReference type="ARBA" id="ARBA00020557"/>
    </source>
</evidence>
<reference evidence="17" key="1">
    <citation type="journal article" date="2019" name="Plant J.">
        <title>Chlorella vulgaris genome assembly and annotation reveals the molecular basis for metabolic acclimation to high light conditions.</title>
        <authorList>
            <person name="Cecchin M."/>
            <person name="Marcolungo L."/>
            <person name="Rossato M."/>
            <person name="Girolomoni L."/>
            <person name="Cosentino E."/>
            <person name="Cuine S."/>
            <person name="Li-Beisson Y."/>
            <person name="Delledonne M."/>
            <person name="Ballottari M."/>
        </authorList>
    </citation>
    <scope>NUCLEOTIDE SEQUENCE</scope>
    <source>
        <strain evidence="17">211/11P</strain>
    </source>
</reference>
<dbReference type="PANTHER" id="PTHR14009:SF1">
    <property type="entry name" value="MITOCHONDRIAL PROTON_CALCIUM EXCHANGER PROTEIN"/>
    <property type="match status" value="1"/>
</dbReference>
<dbReference type="AlphaFoldDB" id="A0A9D4TT56"/>
<dbReference type="PANTHER" id="PTHR14009">
    <property type="entry name" value="LEUCINE ZIPPER-EF-HAND CONTAINING TRANSMEMBRANE PROTEIN"/>
    <property type="match status" value="1"/>
</dbReference>
<keyword evidence="18" id="KW-1185">Reference proteome</keyword>
<evidence type="ECO:0000256" key="9">
    <source>
        <dbReference type="ARBA" id="ARBA00023128"/>
    </source>
</evidence>
<dbReference type="PROSITE" id="PS51758">
    <property type="entry name" value="LETM1_RBD"/>
    <property type="match status" value="1"/>
</dbReference>
<evidence type="ECO:0000256" key="12">
    <source>
        <dbReference type="PROSITE-ProRule" id="PRU01094"/>
    </source>
</evidence>
<evidence type="ECO:0000256" key="1">
    <source>
        <dbReference type="ARBA" id="ARBA00004434"/>
    </source>
</evidence>
<keyword evidence="9 12" id="KW-0496">Mitochondrion</keyword>
<dbReference type="Proteomes" id="UP001055712">
    <property type="component" value="Unassembled WGS sequence"/>
</dbReference>
<protein>
    <recommendedName>
        <fullName evidence="3">Mitochondrial proton/calcium exchanger protein</fullName>
    </recommendedName>
    <alternativeName>
        <fullName evidence="11">Leucine zipper-EF-hand-containing transmembrane protein 1</fullName>
    </alternativeName>
</protein>
<keyword evidence="7" id="KW-0106">Calcium</keyword>
<keyword evidence="8 14" id="KW-1133">Transmembrane helix</keyword>
<evidence type="ECO:0000256" key="8">
    <source>
        <dbReference type="ARBA" id="ARBA00022989"/>
    </source>
</evidence>
<gene>
    <name evidence="17" type="ORF">D9Q98_003751</name>
</gene>
<dbReference type="GO" id="GO:0005743">
    <property type="term" value="C:mitochondrial inner membrane"/>
    <property type="evidence" value="ECO:0007669"/>
    <property type="project" value="UniProtKB-SubCell"/>
</dbReference>
<evidence type="ECO:0000313" key="17">
    <source>
        <dbReference type="EMBL" id="KAI3433949.1"/>
    </source>
</evidence>
<dbReference type="InterPro" id="IPR011992">
    <property type="entry name" value="EF-hand-dom_pair"/>
</dbReference>